<keyword evidence="6 7" id="KW-0342">GTP-binding</keyword>
<dbReference type="GO" id="GO:0043024">
    <property type="term" value="F:ribosomal small subunit binding"/>
    <property type="evidence" value="ECO:0007669"/>
    <property type="project" value="TreeGrafter"/>
</dbReference>
<feature type="region of interest" description="G4" evidence="8">
    <location>
        <begin position="130"/>
        <end position="133"/>
    </location>
</feature>
<dbReference type="GO" id="GO:0003924">
    <property type="term" value="F:GTPase activity"/>
    <property type="evidence" value="ECO:0007669"/>
    <property type="project" value="UniProtKB-UniRule"/>
</dbReference>
<evidence type="ECO:0000313" key="12">
    <source>
        <dbReference type="EMBL" id="PSF07437.1"/>
    </source>
</evidence>
<evidence type="ECO:0000256" key="6">
    <source>
        <dbReference type="ARBA" id="ARBA00023134"/>
    </source>
</evidence>
<dbReference type="OrthoDB" id="9805918at2"/>
<sequence length="305" mass="34577">MNDITRPDDPNSRCGFVAIVGRPNVGKSTLLNHILGQKLSITSRKPQTTRHQVLGIKTEGPVQAIYVDTPGMHEDEPRAINRYMNKAASSALIGVDVVVFVVDQLAWTTADDLVLEKLKRLECPVILAVNKVDKIENRDRLLPHLEALARKRDFSDIIPLSALKETNLEPLQAAVGRYLPQSIHFYPDDQITDRSERFMASEMVREKITRQLGAELPYSVAVEIEEFKHEGKTLHISALILVEREGQKKIIIGDKGERMRRIGQEARMDMERMFGTKVMLRLWVKVKRGWADSDRALKSLGMSDF</sequence>
<feature type="binding site" evidence="7">
    <location>
        <begin position="21"/>
        <end position="28"/>
    </location>
    <ligand>
        <name>GTP</name>
        <dbReference type="ChEBI" id="CHEBI:37565"/>
    </ligand>
</feature>
<keyword evidence="7" id="KW-0699">rRNA-binding</keyword>
<evidence type="ECO:0000256" key="5">
    <source>
        <dbReference type="ARBA" id="ARBA00022884"/>
    </source>
</evidence>
<comment type="subcellular location">
    <subcellularLocation>
        <location evidence="7">Cytoplasm</location>
    </subcellularLocation>
    <subcellularLocation>
        <location evidence="7">Cell membrane</location>
        <topology evidence="7">Peripheral membrane protein</topology>
    </subcellularLocation>
</comment>
<dbReference type="RefSeq" id="WP_106672736.1">
    <property type="nucleotide sequence ID" value="NZ_BMFE01000004.1"/>
</dbReference>
<dbReference type="PANTHER" id="PTHR42698">
    <property type="entry name" value="GTPASE ERA"/>
    <property type="match status" value="1"/>
</dbReference>
<keyword evidence="4 7" id="KW-0547">Nucleotide-binding</keyword>
<keyword evidence="7" id="KW-1003">Cell membrane</keyword>
<evidence type="ECO:0000256" key="2">
    <source>
        <dbReference type="ARBA" id="ARBA00020484"/>
    </source>
</evidence>
<feature type="domain" description="KH type-2" evidence="10">
    <location>
        <begin position="204"/>
        <end position="288"/>
    </location>
</feature>
<dbReference type="InterPro" id="IPR027417">
    <property type="entry name" value="P-loop_NTPase"/>
</dbReference>
<dbReference type="GO" id="GO:0005886">
    <property type="term" value="C:plasma membrane"/>
    <property type="evidence" value="ECO:0007669"/>
    <property type="project" value="UniProtKB-SubCell"/>
</dbReference>
<name>A0A2T1KBE2_9GAMM</name>
<evidence type="ECO:0000256" key="4">
    <source>
        <dbReference type="ARBA" id="ARBA00022741"/>
    </source>
</evidence>
<protein>
    <recommendedName>
        <fullName evidence="2 7">GTPase Era</fullName>
    </recommendedName>
</protein>
<dbReference type="InterPro" id="IPR006073">
    <property type="entry name" value="GTP-bd"/>
</dbReference>
<dbReference type="SUPFAM" id="SSF52540">
    <property type="entry name" value="P-loop containing nucleoside triphosphate hydrolases"/>
    <property type="match status" value="1"/>
</dbReference>
<dbReference type="PANTHER" id="PTHR42698:SF1">
    <property type="entry name" value="GTPASE ERA, MITOCHONDRIAL"/>
    <property type="match status" value="1"/>
</dbReference>
<feature type="region of interest" description="G1" evidence="8">
    <location>
        <begin position="21"/>
        <end position="28"/>
    </location>
</feature>
<evidence type="ECO:0000256" key="3">
    <source>
        <dbReference type="ARBA" id="ARBA00022517"/>
    </source>
</evidence>
<keyword evidence="5 7" id="KW-0694">RNA-binding</keyword>
<evidence type="ECO:0000259" key="11">
    <source>
        <dbReference type="PROSITE" id="PS51713"/>
    </source>
</evidence>
<dbReference type="PROSITE" id="PS50823">
    <property type="entry name" value="KH_TYPE_2"/>
    <property type="match status" value="1"/>
</dbReference>
<evidence type="ECO:0000256" key="1">
    <source>
        <dbReference type="ARBA" id="ARBA00007921"/>
    </source>
</evidence>
<dbReference type="PRINTS" id="PR00326">
    <property type="entry name" value="GTP1OBG"/>
</dbReference>
<dbReference type="AlphaFoldDB" id="A0A2T1KBE2"/>
<dbReference type="EMBL" id="PXNN01000016">
    <property type="protein sequence ID" value="PSF07437.1"/>
    <property type="molecule type" value="Genomic_DNA"/>
</dbReference>
<comment type="subunit">
    <text evidence="7">Monomer.</text>
</comment>
<keyword evidence="13" id="KW-1185">Reference proteome</keyword>
<feature type="binding site" evidence="7">
    <location>
        <begin position="68"/>
        <end position="72"/>
    </location>
    <ligand>
        <name>GTP</name>
        <dbReference type="ChEBI" id="CHEBI:37565"/>
    </ligand>
</feature>
<dbReference type="Gene3D" id="3.40.50.300">
    <property type="entry name" value="P-loop containing nucleotide triphosphate hydrolases"/>
    <property type="match status" value="1"/>
</dbReference>
<dbReference type="NCBIfam" id="TIGR00231">
    <property type="entry name" value="small_GTP"/>
    <property type="match status" value="1"/>
</dbReference>
<comment type="caution">
    <text evidence="12">The sequence shown here is derived from an EMBL/GenBank/DDBJ whole genome shotgun (WGS) entry which is preliminary data.</text>
</comment>
<dbReference type="Pfam" id="PF01926">
    <property type="entry name" value="MMR_HSR1"/>
    <property type="match status" value="1"/>
</dbReference>
<dbReference type="GO" id="GO:0005525">
    <property type="term" value="F:GTP binding"/>
    <property type="evidence" value="ECO:0007669"/>
    <property type="project" value="UniProtKB-UniRule"/>
</dbReference>
<feature type="region of interest" description="G2" evidence="8">
    <location>
        <begin position="47"/>
        <end position="51"/>
    </location>
</feature>
<dbReference type="InterPro" id="IPR005662">
    <property type="entry name" value="GTPase_Era-like"/>
</dbReference>
<dbReference type="SUPFAM" id="SSF54814">
    <property type="entry name" value="Prokaryotic type KH domain (KH-domain type II)"/>
    <property type="match status" value="1"/>
</dbReference>
<feature type="region of interest" description="G3" evidence="8">
    <location>
        <begin position="68"/>
        <end position="71"/>
    </location>
</feature>
<gene>
    <name evidence="7" type="primary">era</name>
    <name evidence="12" type="ORF">C7H08_13350</name>
</gene>
<dbReference type="Proteomes" id="UP000238385">
    <property type="component" value="Unassembled WGS sequence"/>
</dbReference>
<dbReference type="InterPro" id="IPR015946">
    <property type="entry name" value="KH_dom-like_a/b"/>
</dbReference>
<dbReference type="Gene3D" id="3.30.300.20">
    <property type="match status" value="1"/>
</dbReference>
<evidence type="ECO:0000256" key="9">
    <source>
        <dbReference type="RuleBase" id="RU003761"/>
    </source>
</evidence>
<dbReference type="InterPro" id="IPR004044">
    <property type="entry name" value="KH_dom_type_2"/>
</dbReference>
<evidence type="ECO:0000313" key="13">
    <source>
        <dbReference type="Proteomes" id="UP000238385"/>
    </source>
</evidence>
<dbReference type="Pfam" id="PF07650">
    <property type="entry name" value="KH_2"/>
    <property type="match status" value="1"/>
</dbReference>
<comment type="similarity">
    <text evidence="1 7 8 9">Belongs to the TRAFAC class TrmE-Era-EngA-EngB-Septin-like GTPase superfamily. Era GTPase family.</text>
</comment>
<keyword evidence="3 7" id="KW-0690">Ribosome biogenesis</keyword>
<proteinExistence type="inferred from homology"/>
<dbReference type="InterPro" id="IPR030388">
    <property type="entry name" value="G_ERA_dom"/>
</dbReference>
<evidence type="ECO:0000256" key="7">
    <source>
        <dbReference type="HAMAP-Rule" id="MF_00367"/>
    </source>
</evidence>
<dbReference type="CDD" id="cd04163">
    <property type="entry name" value="Era"/>
    <property type="match status" value="1"/>
</dbReference>
<comment type="function">
    <text evidence="7">An essential GTPase that binds both GDP and GTP, with rapid nucleotide exchange. Plays a role in 16S rRNA processing and 30S ribosomal subunit biogenesis and possibly also in cell cycle regulation and energy metabolism.</text>
</comment>
<keyword evidence="7" id="KW-0963">Cytoplasm</keyword>
<accession>A0A2T1KBE2</accession>
<dbReference type="NCBIfam" id="TIGR00436">
    <property type="entry name" value="era"/>
    <property type="match status" value="1"/>
</dbReference>
<dbReference type="CDD" id="cd22534">
    <property type="entry name" value="KH-II_Era"/>
    <property type="match status" value="1"/>
</dbReference>
<keyword evidence="7" id="KW-0472">Membrane</keyword>
<feature type="region of interest" description="G5" evidence="8">
    <location>
        <begin position="160"/>
        <end position="162"/>
    </location>
</feature>
<organism evidence="12 13">
    <name type="scientific">Marinobacter halophilus</name>
    <dbReference type="NCBI Taxonomy" id="1323740"/>
    <lineage>
        <taxon>Bacteria</taxon>
        <taxon>Pseudomonadati</taxon>
        <taxon>Pseudomonadota</taxon>
        <taxon>Gammaproteobacteria</taxon>
        <taxon>Pseudomonadales</taxon>
        <taxon>Marinobacteraceae</taxon>
        <taxon>Marinobacter</taxon>
    </lineage>
</organism>
<dbReference type="PROSITE" id="PS51713">
    <property type="entry name" value="G_ERA"/>
    <property type="match status" value="1"/>
</dbReference>
<dbReference type="FunFam" id="3.30.300.20:FF:000003">
    <property type="entry name" value="GTPase Era"/>
    <property type="match status" value="1"/>
</dbReference>
<dbReference type="GO" id="GO:0005829">
    <property type="term" value="C:cytosol"/>
    <property type="evidence" value="ECO:0007669"/>
    <property type="project" value="TreeGrafter"/>
</dbReference>
<dbReference type="GO" id="GO:0000028">
    <property type="term" value="P:ribosomal small subunit assembly"/>
    <property type="evidence" value="ECO:0007669"/>
    <property type="project" value="TreeGrafter"/>
</dbReference>
<reference evidence="12 13" key="1">
    <citation type="submission" date="2018-03" db="EMBL/GenBank/DDBJ databases">
        <title>Marinobacter brunus sp. nov., a marine bacterium of Gamma-proteobacteria isolated from the surface seawater of the South China Sea.</title>
        <authorList>
            <person name="Cheng H."/>
            <person name="Wu Y.-H."/>
            <person name="Xamxidin M."/>
            <person name="Xu X.-W."/>
        </authorList>
    </citation>
    <scope>NUCLEOTIDE SEQUENCE [LARGE SCALE GENOMIC DNA]</scope>
    <source>
        <strain evidence="12 13">JCM 30472</strain>
    </source>
</reference>
<evidence type="ECO:0000256" key="8">
    <source>
        <dbReference type="PROSITE-ProRule" id="PRU01050"/>
    </source>
</evidence>
<dbReference type="HAMAP" id="MF_00367">
    <property type="entry name" value="GTPase_Era"/>
    <property type="match status" value="1"/>
</dbReference>
<dbReference type="InterPro" id="IPR009019">
    <property type="entry name" value="KH_sf_prok-type"/>
</dbReference>
<feature type="binding site" evidence="7">
    <location>
        <begin position="130"/>
        <end position="133"/>
    </location>
    <ligand>
        <name>GTP</name>
        <dbReference type="ChEBI" id="CHEBI:37565"/>
    </ligand>
</feature>
<dbReference type="GO" id="GO:0070181">
    <property type="term" value="F:small ribosomal subunit rRNA binding"/>
    <property type="evidence" value="ECO:0007669"/>
    <property type="project" value="UniProtKB-UniRule"/>
</dbReference>
<dbReference type="FunFam" id="3.40.50.300:FF:000094">
    <property type="entry name" value="GTPase Era"/>
    <property type="match status" value="1"/>
</dbReference>
<evidence type="ECO:0000259" key="10">
    <source>
        <dbReference type="PROSITE" id="PS50823"/>
    </source>
</evidence>
<dbReference type="InterPro" id="IPR005225">
    <property type="entry name" value="Small_GTP-bd"/>
</dbReference>
<dbReference type="NCBIfam" id="NF000908">
    <property type="entry name" value="PRK00089.1"/>
    <property type="match status" value="1"/>
</dbReference>
<feature type="domain" description="Era-type G" evidence="11">
    <location>
        <begin position="13"/>
        <end position="181"/>
    </location>
</feature>